<dbReference type="OrthoDB" id="3739674at2759"/>
<dbReference type="GeneID" id="19395484"/>
<dbReference type="AlphaFoldDB" id="R0K8C2"/>
<reference evidence="1 2" key="2">
    <citation type="journal article" date="2013" name="PLoS Genet.">
        <title>Comparative genome structure, secondary metabolite, and effector coding capacity across Cochliobolus pathogens.</title>
        <authorList>
            <person name="Condon B.J."/>
            <person name="Leng Y."/>
            <person name="Wu D."/>
            <person name="Bushley K.E."/>
            <person name="Ohm R.A."/>
            <person name="Otillar R."/>
            <person name="Martin J."/>
            <person name="Schackwitz W."/>
            <person name="Grimwood J."/>
            <person name="MohdZainudin N."/>
            <person name="Xue C."/>
            <person name="Wang R."/>
            <person name="Manning V.A."/>
            <person name="Dhillon B."/>
            <person name="Tu Z.J."/>
            <person name="Steffenson B.J."/>
            <person name="Salamov A."/>
            <person name="Sun H."/>
            <person name="Lowry S."/>
            <person name="LaButti K."/>
            <person name="Han J."/>
            <person name="Copeland A."/>
            <person name="Lindquist E."/>
            <person name="Barry K."/>
            <person name="Schmutz J."/>
            <person name="Baker S.E."/>
            <person name="Ciuffetti L.M."/>
            <person name="Grigoriev I.V."/>
            <person name="Zhong S."/>
            <person name="Turgeon B.G."/>
        </authorList>
    </citation>
    <scope>NUCLEOTIDE SEQUENCE [LARGE SCALE GENOMIC DNA]</scope>
    <source>
        <strain evidence="2">28A</strain>
    </source>
</reference>
<dbReference type="RefSeq" id="XP_008026656.1">
    <property type="nucleotide sequence ID" value="XM_008028465.1"/>
</dbReference>
<protein>
    <submittedName>
        <fullName evidence="1">Uncharacterized protein</fullName>
    </submittedName>
</protein>
<dbReference type="HOGENOM" id="CLU_030815_0_0_1"/>
<dbReference type="Proteomes" id="UP000016935">
    <property type="component" value="Unassembled WGS sequence"/>
</dbReference>
<dbReference type="EMBL" id="KB908648">
    <property type="protein sequence ID" value="EOA85709.1"/>
    <property type="molecule type" value="Genomic_DNA"/>
</dbReference>
<reference evidence="1 2" key="1">
    <citation type="journal article" date="2012" name="PLoS Pathog.">
        <title>Diverse lifestyles and strategies of plant pathogenesis encoded in the genomes of eighteen Dothideomycetes fungi.</title>
        <authorList>
            <person name="Ohm R.A."/>
            <person name="Feau N."/>
            <person name="Henrissat B."/>
            <person name="Schoch C.L."/>
            <person name="Horwitz B.A."/>
            <person name="Barry K.W."/>
            <person name="Condon B.J."/>
            <person name="Copeland A.C."/>
            <person name="Dhillon B."/>
            <person name="Glaser F."/>
            <person name="Hesse C.N."/>
            <person name="Kosti I."/>
            <person name="LaButti K."/>
            <person name="Lindquist E.A."/>
            <person name="Lucas S."/>
            <person name="Salamov A.A."/>
            <person name="Bradshaw R.E."/>
            <person name="Ciuffetti L."/>
            <person name="Hamelin R.C."/>
            <person name="Kema G.H.J."/>
            <person name="Lawrence C."/>
            <person name="Scott J.A."/>
            <person name="Spatafora J.W."/>
            <person name="Turgeon B.G."/>
            <person name="de Wit P.J.G.M."/>
            <person name="Zhong S."/>
            <person name="Goodwin S.B."/>
            <person name="Grigoriev I.V."/>
        </authorList>
    </citation>
    <scope>NUCLEOTIDE SEQUENCE [LARGE SCALE GENOMIC DNA]</scope>
    <source>
        <strain evidence="2">28A</strain>
    </source>
</reference>
<proteinExistence type="predicted"/>
<organism evidence="1 2">
    <name type="scientific">Exserohilum turcicum (strain 28A)</name>
    <name type="common">Northern leaf blight fungus</name>
    <name type="synonym">Setosphaeria turcica</name>
    <dbReference type="NCBI Taxonomy" id="671987"/>
    <lineage>
        <taxon>Eukaryota</taxon>
        <taxon>Fungi</taxon>
        <taxon>Dikarya</taxon>
        <taxon>Ascomycota</taxon>
        <taxon>Pezizomycotina</taxon>
        <taxon>Dothideomycetes</taxon>
        <taxon>Pleosporomycetidae</taxon>
        <taxon>Pleosporales</taxon>
        <taxon>Pleosporineae</taxon>
        <taxon>Pleosporaceae</taxon>
        <taxon>Exserohilum</taxon>
    </lineage>
</organism>
<accession>R0K8C2</accession>
<keyword evidence="2" id="KW-1185">Reference proteome</keyword>
<sequence length="517" mass="60264">MSQFETPARSQEFDATAPHFLPDKLWITIIGFACVSAWKQLRLSCRDMKRLATPFLFQTVHFELTGEGYTSLLKIACNPVLAPYVQTIILRRRVALRNFDKFYEWERSICLPKSPSNRSMRKKCDRGLLSHSEWKSFPQGRRRFLHQQYMKDCKAIAEQLQSIPDRSLLLAMDDVQQKFSSPREATLLALAGSTPLYLHQAFAKFINLLDFRHEAVHADKAWVYQWRHLRFRPFADTRGGRNDDMEAFQLSIALRALGWASPSLPKLDILKFYASGIAFWTPARLYHLWTDAKHDTIRLCREEFMDEVEADQWAQFDLERRKIQLSPYLTQLSIMALPFTTLTELDCSVSEEFMMSAHAARTCLVRFLCYAKNLQRARIKFVNGAGDATKLLTSLTEIRPWPAITQITLEMCVETETLLRFLSTHTSTLRILSLSQVTTTKDWESTLHAIRQSIHLEMLTLSKLKDSAYQEERRPWEQRILFDPDSMVWRGRKEDYDVYYGTAIRQILGGKELCRLY</sequence>
<evidence type="ECO:0000313" key="1">
    <source>
        <dbReference type="EMBL" id="EOA85709.1"/>
    </source>
</evidence>
<dbReference type="eggNOG" id="ENOG502SX0G">
    <property type="taxonomic scope" value="Eukaryota"/>
</dbReference>
<gene>
    <name evidence="1" type="ORF">SETTUDRAFT_111377</name>
</gene>
<name>R0K8C2_EXST2</name>
<evidence type="ECO:0000313" key="2">
    <source>
        <dbReference type="Proteomes" id="UP000016935"/>
    </source>
</evidence>